<organism evidence="4 5">
    <name type="scientific">Acipenser ruthenus</name>
    <name type="common">Sterlet sturgeon</name>
    <dbReference type="NCBI Taxonomy" id="7906"/>
    <lineage>
        <taxon>Eukaryota</taxon>
        <taxon>Metazoa</taxon>
        <taxon>Chordata</taxon>
        <taxon>Craniata</taxon>
        <taxon>Vertebrata</taxon>
        <taxon>Euteleostomi</taxon>
        <taxon>Actinopterygii</taxon>
        <taxon>Chondrostei</taxon>
        <taxon>Acipenseriformes</taxon>
        <taxon>Acipenseridae</taxon>
        <taxon>Acipenser</taxon>
    </lineage>
</organism>
<dbReference type="FunFam" id="1.10.472.80:FF:000020">
    <property type="entry name" value="TBC1 domain family, member 16"/>
    <property type="match status" value="1"/>
</dbReference>
<feature type="region of interest" description="Disordered" evidence="2">
    <location>
        <begin position="121"/>
        <end position="246"/>
    </location>
</feature>
<evidence type="ECO:0000313" key="4">
    <source>
        <dbReference type="EMBL" id="RXM36441.1"/>
    </source>
</evidence>
<dbReference type="Gene3D" id="2.30.29.230">
    <property type="match status" value="1"/>
</dbReference>
<dbReference type="AlphaFoldDB" id="A0A444UMW0"/>
<comment type="caution">
    <text evidence="4">The sequence shown here is derived from an EMBL/GenBank/DDBJ whole genome shotgun (WGS) entry which is preliminary data.</text>
</comment>
<protein>
    <submittedName>
        <fullName evidence="4">TBC1 domain family member 16</fullName>
    </submittedName>
</protein>
<dbReference type="Pfam" id="PF00566">
    <property type="entry name" value="RabGAP-TBC"/>
    <property type="match status" value="1"/>
</dbReference>
<evidence type="ECO:0000313" key="5">
    <source>
        <dbReference type="Proteomes" id="UP000289886"/>
    </source>
</evidence>
<feature type="compositionally biased region" description="Polar residues" evidence="2">
    <location>
        <begin position="234"/>
        <end position="246"/>
    </location>
</feature>
<accession>A0A444UMW0</accession>
<gene>
    <name evidence="4" type="ORF">EOD39_11826</name>
</gene>
<dbReference type="FunFam" id="1.10.8.270:FF:000017">
    <property type="entry name" value="TBC1 domain family member 16"/>
    <property type="match status" value="1"/>
</dbReference>
<feature type="domain" description="Rab-GAP TBC" evidence="3">
    <location>
        <begin position="431"/>
        <end position="641"/>
    </location>
</feature>
<reference evidence="4 5" key="1">
    <citation type="submission" date="2019-01" db="EMBL/GenBank/DDBJ databases">
        <title>Draft Genome and Complete Hox-Cluster Characterization of the Sterlet Sturgeon (Acipenser ruthenus).</title>
        <authorList>
            <person name="Wei Q."/>
        </authorList>
    </citation>
    <scope>NUCLEOTIDE SEQUENCE [LARGE SCALE GENOMIC DNA]</scope>
    <source>
        <strain evidence="4">WHYD16114868_AA</strain>
        <tissue evidence="4">Blood</tissue>
    </source>
</reference>
<dbReference type="PANTHER" id="PTHR22957">
    <property type="entry name" value="TBC1 DOMAIN FAMILY MEMBER GTPASE-ACTIVATING PROTEIN"/>
    <property type="match status" value="1"/>
</dbReference>
<name>A0A444UMW0_ACIRT</name>
<dbReference type="Proteomes" id="UP000289886">
    <property type="component" value="Unassembled WGS sequence"/>
</dbReference>
<keyword evidence="1" id="KW-0343">GTPase activation</keyword>
<dbReference type="SMART" id="SM00164">
    <property type="entry name" value="TBC"/>
    <property type="match status" value="1"/>
</dbReference>
<dbReference type="EMBL" id="SCEB01214243">
    <property type="protein sequence ID" value="RXM36441.1"/>
    <property type="molecule type" value="Genomic_DNA"/>
</dbReference>
<dbReference type="FunFam" id="2.30.29.230:FF:000002">
    <property type="entry name" value="TBC1 domain family member 16 isoform X2"/>
    <property type="match status" value="1"/>
</dbReference>
<dbReference type="PROSITE" id="PS50086">
    <property type="entry name" value="TBC_RABGAP"/>
    <property type="match status" value="1"/>
</dbReference>
<feature type="compositionally biased region" description="Polar residues" evidence="2">
    <location>
        <begin position="180"/>
        <end position="198"/>
    </location>
</feature>
<dbReference type="GO" id="GO:0005769">
    <property type="term" value="C:early endosome"/>
    <property type="evidence" value="ECO:0007669"/>
    <property type="project" value="TreeGrafter"/>
</dbReference>
<dbReference type="InterPro" id="IPR035969">
    <property type="entry name" value="Rab-GAP_TBC_sf"/>
</dbReference>
<dbReference type="SUPFAM" id="SSF47923">
    <property type="entry name" value="Ypt/Rab-GAP domain of gyp1p"/>
    <property type="match status" value="2"/>
</dbReference>
<keyword evidence="5" id="KW-1185">Reference proteome</keyword>
<proteinExistence type="predicted"/>
<dbReference type="Gene3D" id="1.10.472.80">
    <property type="entry name" value="Ypt/Rab-GAP domain of gyp1p, domain 3"/>
    <property type="match status" value="1"/>
</dbReference>
<dbReference type="Gene3D" id="1.10.8.270">
    <property type="entry name" value="putative rabgap domain of human tbc1 domain family member 14 like domains"/>
    <property type="match status" value="1"/>
</dbReference>
<feature type="region of interest" description="Disordered" evidence="2">
    <location>
        <begin position="737"/>
        <end position="774"/>
    </location>
</feature>
<sequence length="774" mass="88223">MQLYQPPAVPPRSALKRTDNGNRLLEMSLGRLLRRASSKASDLLTFNPGSGGSRSILDGEIIYSKNNVCVHPSELLQGLAEHHPGYLCIHMEKDEFLGTTLVLTWVPNSRIQRQDEEALRYITPESSPVRKAPRRRGRHTQGHGRAQAERREPVRIGETEHILSVSPRVTDPVHLADTPSLETSSTHSDSGILSTISGASGEEEEEEERPGDRAPEAGEDEGSCDLSADDVSRDSTMGSDSDTLSSPFCLSPISEALGESSSVFLDNESRETCDDPMTHSASSASSLDNNAAFLENSSQSQNSKWEEQQKVLALEQLCGVFRVDLGQMRSLRLFFSLWVQVSLTKTSREAGLEDEQVFPALLQACFLRLQVADEKSCMQFSVRRPNLPSAETHPEENMYKRLDVSTWLKHLNEMGQVEEEYKLRKAIFFGGIEPSIRGEVWPFLLRYYSCESTSEERESLRVQKRLEYEEIQQRRLSMTPEEHKEFWRKVQFTVDKDVVRTDRSNQFFRGENNPNVEIMRRILLNYAVFNPEMGYSQGMSDLVAPILTEVQDESDTYWCFVGLMQNTIFISSPRDEDMEKQLMYLRELLRLMHPRLYQHLVMLGEDGLQVLFCHRWILLCFKREFPDAEALRMWEACWAHYQTDYFHLFICVAIIVIYGDDVIEQQLATDQMLLHFSNLAMHMNGEIVLRKARSLLYQFRLLPRVPCSLHDLCKLCGPGMWDSRYIPAVECSGNHPGSESCPYGGTVEAPSPKQASEGKKGSKTRDIFNFRKQS</sequence>
<feature type="compositionally biased region" description="Basic and acidic residues" evidence="2">
    <location>
        <begin position="756"/>
        <end position="774"/>
    </location>
</feature>
<feature type="compositionally biased region" description="Basic and acidic residues" evidence="2">
    <location>
        <begin position="146"/>
        <end position="161"/>
    </location>
</feature>
<dbReference type="PANTHER" id="PTHR22957:SF547">
    <property type="entry name" value="TBC1 DOMAIN FAMILY MEMBER 16"/>
    <property type="match status" value="1"/>
</dbReference>
<dbReference type="GO" id="GO:0005096">
    <property type="term" value="F:GTPase activator activity"/>
    <property type="evidence" value="ECO:0007669"/>
    <property type="project" value="UniProtKB-KW"/>
</dbReference>
<dbReference type="InterPro" id="IPR000195">
    <property type="entry name" value="Rab-GAP-TBC_dom"/>
</dbReference>
<evidence type="ECO:0000259" key="3">
    <source>
        <dbReference type="PROSITE" id="PS50086"/>
    </source>
</evidence>
<feature type="compositionally biased region" description="Basic residues" evidence="2">
    <location>
        <begin position="131"/>
        <end position="142"/>
    </location>
</feature>
<evidence type="ECO:0000256" key="1">
    <source>
        <dbReference type="ARBA" id="ARBA00022468"/>
    </source>
</evidence>
<evidence type="ECO:0000256" key="2">
    <source>
        <dbReference type="SAM" id="MobiDB-lite"/>
    </source>
</evidence>